<feature type="compositionally biased region" description="Polar residues" evidence="1">
    <location>
        <begin position="145"/>
        <end position="160"/>
    </location>
</feature>
<gene>
    <name evidence="2" type="ORF">JF539_14870</name>
</gene>
<feature type="region of interest" description="Disordered" evidence="1">
    <location>
        <begin position="1"/>
        <end position="39"/>
    </location>
</feature>
<evidence type="ECO:0000313" key="3">
    <source>
        <dbReference type="Proteomes" id="UP000664096"/>
    </source>
</evidence>
<evidence type="ECO:0000313" key="2">
    <source>
        <dbReference type="EMBL" id="MBN9671629.1"/>
    </source>
</evidence>
<name>A0A939EF28_9HYPH</name>
<dbReference type="EMBL" id="JAEKJZ010000002">
    <property type="protein sequence ID" value="MBN9671629.1"/>
    <property type="molecule type" value="Genomic_DNA"/>
</dbReference>
<accession>A0A939EF28</accession>
<feature type="compositionally biased region" description="Low complexity" evidence="1">
    <location>
        <begin position="132"/>
        <end position="144"/>
    </location>
</feature>
<evidence type="ECO:0000256" key="1">
    <source>
        <dbReference type="SAM" id="MobiDB-lite"/>
    </source>
</evidence>
<proteinExistence type="predicted"/>
<sequence length="167" mass="17426">MMSIGSMPAMPPSGPSPRDQIVSELEEQVEAGEITSEDQDAMLEALDAIHAERMEAGPPDFSAGPPSEEEMQANFESMLSEQVEAGTLDQDQADQLSEMFASGELGGPPAGGDMPPPPPPGGGESGSDSTEELMTTLLESLQSSNSYNESGDQATTSISSLLADYKV</sequence>
<dbReference type="RefSeq" id="WP_207141446.1">
    <property type="nucleotide sequence ID" value="NZ_JAEKJZ010000002.1"/>
</dbReference>
<comment type="caution">
    <text evidence="2">The sequence shown here is derived from an EMBL/GenBank/DDBJ whole genome shotgun (WGS) entry which is preliminary data.</text>
</comment>
<feature type="compositionally biased region" description="Acidic residues" evidence="1">
    <location>
        <begin position="24"/>
        <end position="39"/>
    </location>
</feature>
<feature type="region of interest" description="Disordered" evidence="1">
    <location>
        <begin position="51"/>
        <end position="167"/>
    </location>
</feature>
<dbReference type="Proteomes" id="UP000664096">
    <property type="component" value="Unassembled WGS sequence"/>
</dbReference>
<organism evidence="2 3">
    <name type="scientific">Roseibium aggregatum</name>
    <dbReference type="NCBI Taxonomy" id="187304"/>
    <lineage>
        <taxon>Bacteria</taxon>
        <taxon>Pseudomonadati</taxon>
        <taxon>Pseudomonadota</taxon>
        <taxon>Alphaproteobacteria</taxon>
        <taxon>Hyphomicrobiales</taxon>
        <taxon>Stappiaceae</taxon>
        <taxon>Roseibium</taxon>
    </lineage>
</organism>
<reference evidence="2" key="1">
    <citation type="submission" date="2020-12" db="EMBL/GenBank/DDBJ databases">
        <title>Oil enriched cultivation method for isolating marine PHA-producing bacteria.</title>
        <authorList>
            <person name="Zheng W."/>
            <person name="Yu S."/>
            <person name="Huang Y."/>
        </authorList>
    </citation>
    <scope>NUCLEOTIDE SEQUENCE</scope>
    <source>
        <strain evidence="2">SY-2-12</strain>
    </source>
</reference>
<dbReference type="AlphaFoldDB" id="A0A939EF28"/>
<protein>
    <submittedName>
        <fullName evidence="2">Uncharacterized protein</fullName>
    </submittedName>
</protein>